<proteinExistence type="predicted"/>
<evidence type="ECO:0000313" key="2">
    <source>
        <dbReference type="Proteomes" id="UP001152799"/>
    </source>
</evidence>
<protein>
    <submittedName>
        <fullName evidence="1">Uncharacterized protein</fullName>
    </submittedName>
</protein>
<keyword evidence="2" id="KW-1185">Reference proteome</keyword>
<dbReference type="Proteomes" id="UP001152799">
    <property type="component" value="Chromosome 3"/>
</dbReference>
<dbReference type="EMBL" id="OU892279">
    <property type="protein sequence ID" value="CAG9766755.1"/>
    <property type="molecule type" value="Genomic_DNA"/>
</dbReference>
<dbReference type="AlphaFoldDB" id="A0A9N9MKR8"/>
<gene>
    <name evidence="1" type="ORF">CEUTPL_LOCUS7328</name>
</gene>
<evidence type="ECO:0000313" key="1">
    <source>
        <dbReference type="EMBL" id="CAG9766755.1"/>
    </source>
</evidence>
<organism evidence="1 2">
    <name type="scientific">Ceutorhynchus assimilis</name>
    <name type="common">cabbage seed weevil</name>
    <dbReference type="NCBI Taxonomy" id="467358"/>
    <lineage>
        <taxon>Eukaryota</taxon>
        <taxon>Metazoa</taxon>
        <taxon>Ecdysozoa</taxon>
        <taxon>Arthropoda</taxon>
        <taxon>Hexapoda</taxon>
        <taxon>Insecta</taxon>
        <taxon>Pterygota</taxon>
        <taxon>Neoptera</taxon>
        <taxon>Endopterygota</taxon>
        <taxon>Coleoptera</taxon>
        <taxon>Polyphaga</taxon>
        <taxon>Cucujiformia</taxon>
        <taxon>Curculionidae</taxon>
        <taxon>Ceutorhynchinae</taxon>
        <taxon>Ceutorhynchus</taxon>
    </lineage>
</organism>
<accession>A0A9N9MKR8</accession>
<sequence length="85" mass="9667">MERQSVREHMMNLFDVHFRPALQSLSPDALRVLIFGLDAITNATNRQQVRQEIATFLEDITNSGEAVGVLSQGTQERTPRQNIEE</sequence>
<name>A0A9N9MKR8_9CUCU</name>
<reference evidence="1" key="1">
    <citation type="submission" date="2022-01" db="EMBL/GenBank/DDBJ databases">
        <authorList>
            <person name="King R."/>
        </authorList>
    </citation>
    <scope>NUCLEOTIDE SEQUENCE</scope>
</reference>